<evidence type="ECO:0000256" key="5">
    <source>
        <dbReference type="ARBA" id="ARBA00022927"/>
    </source>
</evidence>
<feature type="transmembrane region" description="Helical" evidence="9">
    <location>
        <begin position="189"/>
        <end position="210"/>
    </location>
</feature>
<dbReference type="InterPro" id="IPR022645">
    <property type="entry name" value="SecD/SecF_bac"/>
</dbReference>
<dbReference type="SUPFAM" id="SSF82866">
    <property type="entry name" value="Multidrug efflux transporter AcrB transmembrane domain"/>
    <property type="match status" value="1"/>
</dbReference>
<reference evidence="12 13" key="1">
    <citation type="submission" date="2021-01" db="EMBL/GenBank/DDBJ databases">
        <title>Whole genome shotgun sequence of Planotetraspora kaengkrachanensis NBRC 104272.</title>
        <authorList>
            <person name="Komaki H."/>
            <person name="Tamura T."/>
        </authorList>
    </citation>
    <scope>NUCLEOTIDE SEQUENCE [LARGE SCALE GENOMIC DNA]</scope>
    <source>
        <strain evidence="12 13">NBRC 104272</strain>
    </source>
</reference>
<keyword evidence="7 9" id="KW-0811">Translocation</keyword>
<dbReference type="GO" id="GO:0065002">
    <property type="term" value="P:intracellular protein transmembrane transport"/>
    <property type="evidence" value="ECO:0007669"/>
    <property type="project" value="UniProtKB-UniRule"/>
</dbReference>
<dbReference type="GO" id="GO:0015450">
    <property type="term" value="F:protein-transporting ATPase activity"/>
    <property type="evidence" value="ECO:0007669"/>
    <property type="project" value="InterPro"/>
</dbReference>
<feature type="transmembrane region" description="Helical" evidence="9">
    <location>
        <begin position="138"/>
        <end position="155"/>
    </location>
</feature>
<dbReference type="HAMAP" id="MF_01464_B">
    <property type="entry name" value="SecF_B"/>
    <property type="match status" value="1"/>
</dbReference>
<keyword evidence="3 9" id="KW-1003">Cell membrane</keyword>
<evidence type="ECO:0000256" key="10">
    <source>
        <dbReference type="SAM" id="MobiDB-lite"/>
    </source>
</evidence>
<protein>
    <recommendedName>
        <fullName evidence="9">Protein-export membrane protein SecF</fullName>
    </recommendedName>
</protein>
<dbReference type="GO" id="GO:0005886">
    <property type="term" value="C:plasma membrane"/>
    <property type="evidence" value="ECO:0007669"/>
    <property type="project" value="UniProtKB-SubCell"/>
</dbReference>
<feature type="compositionally biased region" description="Low complexity" evidence="10">
    <location>
        <begin position="341"/>
        <end position="364"/>
    </location>
</feature>
<evidence type="ECO:0000256" key="9">
    <source>
        <dbReference type="HAMAP-Rule" id="MF_01464"/>
    </source>
</evidence>
<proteinExistence type="inferred from homology"/>
<comment type="function">
    <text evidence="9">Part of the Sec protein translocase complex. Interacts with the SecYEG preprotein conducting channel. SecDF uses the proton motive force (PMF) to complete protein translocation after the ATP-dependent function of SecA.</text>
</comment>
<evidence type="ECO:0000256" key="6">
    <source>
        <dbReference type="ARBA" id="ARBA00022989"/>
    </source>
</evidence>
<comment type="caution">
    <text evidence="12">The sequence shown here is derived from an EMBL/GenBank/DDBJ whole genome shotgun (WGS) entry which is preliminary data.</text>
</comment>
<dbReference type="RefSeq" id="WP_203887441.1">
    <property type="nucleotide sequence ID" value="NZ_BAABHH010000031.1"/>
</dbReference>
<comment type="subunit">
    <text evidence="9">Forms a complex with SecD. Part of the essential Sec protein translocation apparatus which comprises SecA, SecYEG and auxiliary proteins SecDF. Other proteins may also be involved.</text>
</comment>
<dbReference type="PRINTS" id="PR01755">
    <property type="entry name" value="SECFTRNLCASE"/>
</dbReference>
<comment type="subcellular location">
    <subcellularLocation>
        <location evidence="1 9">Cell membrane</location>
        <topology evidence="1 9">Multi-pass membrane protein</topology>
    </subcellularLocation>
</comment>
<keyword evidence="8 9" id="KW-0472">Membrane</keyword>
<feature type="domain" description="Protein export membrane protein SecD/SecF C-terminal" evidence="11">
    <location>
        <begin position="112"/>
        <end position="301"/>
    </location>
</feature>
<feature type="transmembrane region" description="Helical" evidence="9">
    <location>
        <begin position="23"/>
        <end position="44"/>
    </location>
</feature>
<dbReference type="InterPro" id="IPR048634">
    <property type="entry name" value="SecD_SecF_C"/>
</dbReference>
<evidence type="ECO:0000259" key="11">
    <source>
        <dbReference type="Pfam" id="PF02355"/>
    </source>
</evidence>
<comment type="similarity">
    <text evidence="9">Belongs to the SecD/SecF family. SecF subfamily.</text>
</comment>
<feature type="transmembrane region" description="Helical" evidence="9">
    <location>
        <begin position="162"/>
        <end position="183"/>
    </location>
</feature>
<evidence type="ECO:0000256" key="4">
    <source>
        <dbReference type="ARBA" id="ARBA00022692"/>
    </source>
</evidence>
<evidence type="ECO:0000256" key="8">
    <source>
        <dbReference type="ARBA" id="ARBA00023136"/>
    </source>
</evidence>
<gene>
    <name evidence="9 12" type="primary">secF</name>
    <name evidence="12" type="ORF">Pka01_72900</name>
</gene>
<dbReference type="InterPro" id="IPR005665">
    <property type="entry name" value="SecF_bac"/>
</dbReference>
<name>A0A8J3VBQ6_9ACTN</name>
<dbReference type="GO" id="GO:0043952">
    <property type="term" value="P:protein transport by the Sec complex"/>
    <property type="evidence" value="ECO:0007669"/>
    <property type="project" value="UniProtKB-UniRule"/>
</dbReference>
<keyword evidence="6 9" id="KW-1133">Transmembrane helix</keyword>
<dbReference type="Pfam" id="PF02355">
    <property type="entry name" value="SecD_SecF_C"/>
    <property type="match status" value="1"/>
</dbReference>
<evidence type="ECO:0000256" key="2">
    <source>
        <dbReference type="ARBA" id="ARBA00022448"/>
    </source>
</evidence>
<dbReference type="Gene3D" id="1.20.1640.10">
    <property type="entry name" value="Multidrug efflux transporter AcrB transmembrane domain"/>
    <property type="match status" value="1"/>
</dbReference>
<evidence type="ECO:0000256" key="7">
    <source>
        <dbReference type="ARBA" id="ARBA00023010"/>
    </source>
</evidence>
<dbReference type="PANTHER" id="PTHR30081">
    <property type="entry name" value="PROTEIN-EXPORT MEMBRANE PROTEIN SEC"/>
    <property type="match status" value="1"/>
</dbReference>
<dbReference type="NCBIfam" id="TIGR00966">
    <property type="entry name" value="transloc_SecF"/>
    <property type="match status" value="1"/>
</dbReference>
<feature type="transmembrane region" description="Helical" evidence="9">
    <location>
        <begin position="248"/>
        <end position="267"/>
    </location>
</feature>
<evidence type="ECO:0000313" key="12">
    <source>
        <dbReference type="EMBL" id="GIG84163.1"/>
    </source>
</evidence>
<feature type="transmembrane region" description="Helical" evidence="9">
    <location>
        <begin position="273"/>
        <end position="297"/>
    </location>
</feature>
<keyword evidence="5 9" id="KW-0653">Protein transport</keyword>
<dbReference type="AlphaFoldDB" id="A0A8J3VBQ6"/>
<dbReference type="EMBL" id="BONV01000048">
    <property type="protein sequence ID" value="GIG84163.1"/>
    <property type="molecule type" value="Genomic_DNA"/>
</dbReference>
<organism evidence="12 13">
    <name type="scientific">Planotetraspora kaengkrachanensis</name>
    <dbReference type="NCBI Taxonomy" id="575193"/>
    <lineage>
        <taxon>Bacteria</taxon>
        <taxon>Bacillati</taxon>
        <taxon>Actinomycetota</taxon>
        <taxon>Actinomycetes</taxon>
        <taxon>Streptosporangiales</taxon>
        <taxon>Streptosporangiaceae</taxon>
        <taxon>Planotetraspora</taxon>
    </lineage>
</organism>
<keyword evidence="2 9" id="KW-0813">Transport</keyword>
<accession>A0A8J3VBQ6</accession>
<evidence type="ECO:0000256" key="3">
    <source>
        <dbReference type="ARBA" id="ARBA00022475"/>
    </source>
</evidence>
<dbReference type="InterPro" id="IPR022646">
    <property type="entry name" value="SecD/SecF_CS"/>
</dbReference>
<keyword evidence="13" id="KW-1185">Reference proteome</keyword>
<dbReference type="Proteomes" id="UP000630097">
    <property type="component" value="Unassembled WGS sequence"/>
</dbReference>
<evidence type="ECO:0000313" key="13">
    <source>
        <dbReference type="Proteomes" id="UP000630097"/>
    </source>
</evidence>
<dbReference type="InterPro" id="IPR022813">
    <property type="entry name" value="SecD/SecF_arch_bac"/>
</dbReference>
<dbReference type="Pfam" id="PF07549">
    <property type="entry name" value="Sec_GG"/>
    <property type="match status" value="1"/>
</dbReference>
<evidence type="ECO:0000256" key="1">
    <source>
        <dbReference type="ARBA" id="ARBA00004651"/>
    </source>
</evidence>
<dbReference type="GO" id="GO:0006605">
    <property type="term" value="P:protein targeting"/>
    <property type="evidence" value="ECO:0007669"/>
    <property type="project" value="UniProtKB-UniRule"/>
</dbReference>
<sequence length="370" mass="39031">MPGVISRLYRGDINIDFVGKRRIWYGLSAFLLIFSIVGLIIHGLNLGVEFKGGSVFDFARTPGSTVEQVRDSVEGAGPHQVIVQQAGDKNWRVTTESLDGAEVTKVQQAVSKQFGVPEDQVSSQVIGATWGGEVSQKAWIGLVVFMGLIMLYLSIAFEWRMALAAIVALVHDLVITAGIYAWSGFEVTPATMLGFLTILGYSLYDAVVVFDMIKEVTGKIGTSAKMTYTQAANNALSHTLIRSLNTSLVAILPVAAILFIGTTLLGAGTLKDLSLALFVGMLVGTYSSLCVATPILVTLKEREPQWQALARRVAARQVSAAKAAAATAGAAGGSRSGKEPVVAGSQNGAGAQSGQGAQNGAVSGKQRKKR</sequence>
<keyword evidence="4 9" id="KW-0812">Transmembrane</keyword>
<dbReference type="PANTHER" id="PTHR30081:SF8">
    <property type="entry name" value="PROTEIN TRANSLOCASE SUBUNIT SECF"/>
    <property type="match status" value="1"/>
</dbReference>
<feature type="region of interest" description="Disordered" evidence="10">
    <location>
        <begin position="327"/>
        <end position="370"/>
    </location>
</feature>